<keyword evidence="12" id="KW-0460">Magnesium</keyword>
<keyword evidence="12" id="KW-0479">Metal-binding</keyword>
<evidence type="ECO:0000256" key="10">
    <source>
        <dbReference type="ARBA" id="ARBA00048545"/>
    </source>
</evidence>
<evidence type="ECO:0000256" key="12">
    <source>
        <dbReference type="PIRSR" id="PIRSR000485-2"/>
    </source>
</evidence>
<feature type="binding site" evidence="12">
    <location>
        <position position="380"/>
    </location>
    <ligand>
        <name>Mg(2+)</name>
        <dbReference type="ChEBI" id="CHEBI:18420"/>
    </ligand>
</feature>
<dbReference type="GO" id="GO:0046872">
    <property type="term" value="F:metal ion binding"/>
    <property type="evidence" value="ECO:0007669"/>
    <property type="project" value="UniProtKB-KW"/>
</dbReference>
<keyword evidence="16" id="KW-1185">Reference proteome</keyword>
<evidence type="ECO:0000256" key="2">
    <source>
        <dbReference type="ARBA" id="ARBA00010138"/>
    </source>
</evidence>
<evidence type="ECO:0000313" key="15">
    <source>
        <dbReference type="EMBL" id="EPB79617.1"/>
    </source>
</evidence>
<keyword evidence="6 11" id="KW-0658">Purine biosynthesis</keyword>
<dbReference type="SUPFAM" id="SSF53271">
    <property type="entry name" value="PRTase-like"/>
    <property type="match status" value="1"/>
</dbReference>
<gene>
    <name evidence="15" type="ORF">ANCCEY_01313</name>
</gene>
<feature type="binding site" evidence="12">
    <location>
        <position position="309"/>
    </location>
    <ligand>
        <name>Mg(2+)</name>
        <dbReference type="ChEBI" id="CHEBI:18420"/>
    </ligand>
</feature>
<feature type="binding site" evidence="13">
    <location>
        <position position="475"/>
    </location>
    <ligand>
        <name>[4Fe-4S] cluster</name>
        <dbReference type="ChEBI" id="CHEBI:49883"/>
    </ligand>
</feature>
<feature type="domain" description="Glutamine amidotransferase type-2" evidence="14">
    <location>
        <begin position="1"/>
        <end position="245"/>
    </location>
</feature>
<dbReference type="InterPro" id="IPR029055">
    <property type="entry name" value="Ntn_hydrolases_N"/>
</dbReference>
<feature type="binding site" evidence="12">
    <location>
        <position position="381"/>
    </location>
    <ligand>
        <name>Mg(2+)</name>
        <dbReference type="ChEBI" id="CHEBI:18420"/>
    </ligand>
</feature>
<dbReference type="InterPro" id="IPR000836">
    <property type="entry name" value="PRTase_dom"/>
</dbReference>
<keyword evidence="5 11" id="KW-0808">Transferase</keyword>
<name>A0A0D6MCW4_9BILA</name>
<dbReference type="UniPathway" id="UPA00074">
    <property type="reaction ID" value="UER00124"/>
</dbReference>
<protein>
    <recommendedName>
        <fullName evidence="8 11">Amidophosphoribosyltransferase</fullName>
        <shortName evidence="11">ATase</shortName>
        <ecNumber evidence="3 11">2.4.2.14</ecNumber>
    </recommendedName>
    <alternativeName>
        <fullName evidence="9 11">Glutamine phosphoribosylpyrophosphate amidotransferase</fullName>
    </alternativeName>
</protein>
<organism evidence="15 16">
    <name type="scientific">Ancylostoma ceylanicum</name>
    <dbReference type="NCBI Taxonomy" id="53326"/>
    <lineage>
        <taxon>Eukaryota</taxon>
        <taxon>Metazoa</taxon>
        <taxon>Ecdysozoa</taxon>
        <taxon>Nematoda</taxon>
        <taxon>Chromadorea</taxon>
        <taxon>Rhabditida</taxon>
        <taxon>Rhabditina</taxon>
        <taxon>Rhabditomorpha</taxon>
        <taxon>Strongyloidea</taxon>
        <taxon>Ancylostomatidae</taxon>
        <taxon>Ancylostomatinae</taxon>
        <taxon>Ancylostoma</taxon>
    </lineage>
</organism>
<evidence type="ECO:0000256" key="13">
    <source>
        <dbReference type="PIRSR" id="PIRSR000485-3"/>
    </source>
</evidence>
<evidence type="ECO:0000256" key="5">
    <source>
        <dbReference type="ARBA" id="ARBA00022679"/>
    </source>
</evidence>
<dbReference type="EMBL" id="KE124791">
    <property type="protein sequence ID" value="EPB79617.1"/>
    <property type="molecule type" value="Genomic_DNA"/>
</dbReference>
<evidence type="ECO:0000313" key="16">
    <source>
        <dbReference type="Proteomes" id="UP000054495"/>
    </source>
</evidence>
<keyword evidence="4 11" id="KW-0328">Glycosyltransferase</keyword>
<proteinExistence type="inferred from homology"/>
<reference evidence="15 16" key="1">
    <citation type="submission" date="2013-05" db="EMBL/GenBank/DDBJ databases">
        <title>Draft genome of the parasitic nematode Anyclostoma ceylanicum.</title>
        <authorList>
            <person name="Mitreva M."/>
        </authorList>
    </citation>
    <scope>NUCLEOTIDE SEQUENCE [LARGE SCALE GENOMIC DNA]</scope>
</reference>
<comment type="cofactor">
    <cofactor evidence="13">
        <name>[4Fe-4S] cluster</name>
        <dbReference type="ChEBI" id="CHEBI:49883"/>
    </cofactor>
    <text evidence="13">Binds 1 [4Fe-4S] cluster per subunit.</text>
</comment>
<evidence type="ECO:0000256" key="4">
    <source>
        <dbReference type="ARBA" id="ARBA00022676"/>
    </source>
</evidence>
<sequence length="489" mass="53301">MVQADGVEVDGALPVLAADGLTALQHRGTESAGLVGSNGVDRDHLEIIKGHGLVRDVFLEENLSKLNGSRIIIGHNRYSTAGGKRKAINCVQPFVVYTAIGTVAISHNGELVDAKKKRKEALHQGVGLSTDTDSELIAQMVAKAIALNYKCRNDENWGDISKELAVTMSAINMSYSLLVMTYDRLYAIRDPYGNRPLCVGTIYDAENAIQTPVAYCAASESCALPGTAKLDFEVEPGEIVEISRKGIRSVFQMKPQTPQAACIFEYVYFARNDSIIEGQQVQAVREECGRILATESHADADIISNVPDSSTAAAIGYAAQVLVPARISLVFLMNPAFIETAMLDDRLYNRAMLCDSQRFTRNSVGVIRKNVEGRRIVLIDDSIVRGNTMRILVQMLLNAGAKEVHLRIASPPVKFPCFMGINIPTREELLASNKNLDQITHHFGATSVAYLSVEGLQKAVQSGIERRANFDVGHCTACLTGKYPVPIDF</sequence>
<evidence type="ECO:0000256" key="3">
    <source>
        <dbReference type="ARBA" id="ARBA00011941"/>
    </source>
</evidence>
<dbReference type="CDD" id="cd06223">
    <property type="entry name" value="PRTases_typeI"/>
    <property type="match status" value="1"/>
</dbReference>
<comment type="similarity">
    <text evidence="2 11">In the C-terminal section; belongs to the purine/pyrimidine phosphoribosyltransferase family.</text>
</comment>
<dbReference type="SUPFAM" id="SSF56235">
    <property type="entry name" value="N-terminal nucleophile aminohydrolases (Ntn hydrolases)"/>
    <property type="match status" value="1"/>
</dbReference>
<keyword evidence="13" id="KW-0411">Iron-sulfur</keyword>
<accession>A0A0D6MCW4</accession>
<dbReference type="GO" id="GO:0004044">
    <property type="term" value="F:amidophosphoribosyltransferase activity"/>
    <property type="evidence" value="ECO:0007669"/>
    <property type="project" value="UniProtKB-EC"/>
</dbReference>
<dbReference type="Gene3D" id="3.40.50.2020">
    <property type="match status" value="1"/>
</dbReference>
<dbReference type="EC" id="2.4.2.14" evidence="3 11"/>
<evidence type="ECO:0000256" key="7">
    <source>
        <dbReference type="ARBA" id="ARBA00022962"/>
    </source>
</evidence>
<evidence type="ECO:0000256" key="8">
    <source>
        <dbReference type="ARBA" id="ARBA00033770"/>
    </source>
</evidence>
<dbReference type="GO" id="GO:0006189">
    <property type="term" value="P:'de novo' IMP biosynthetic process"/>
    <property type="evidence" value="ECO:0007669"/>
    <property type="project" value="UniProtKB-UniPathway"/>
</dbReference>
<evidence type="ECO:0000256" key="11">
    <source>
        <dbReference type="PIRNR" id="PIRNR000485"/>
    </source>
</evidence>
<dbReference type="Gene3D" id="3.60.20.10">
    <property type="entry name" value="Glutamine Phosphoribosylpyrophosphate, subunit 1, domain 1"/>
    <property type="match status" value="1"/>
</dbReference>
<feature type="binding site" evidence="13">
    <location>
        <position position="262"/>
    </location>
    <ligand>
        <name>[4Fe-4S] cluster</name>
        <dbReference type="ChEBI" id="CHEBI:49883"/>
    </ligand>
</feature>
<evidence type="ECO:0000259" key="14">
    <source>
        <dbReference type="PROSITE" id="PS51278"/>
    </source>
</evidence>
<comment type="catalytic activity">
    <reaction evidence="10">
        <text>5-phospho-beta-D-ribosylamine + L-glutamate + diphosphate = 5-phospho-alpha-D-ribose 1-diphosphate + L-glutamine + H2O</text>
        <dbReference type="Rhea" id="RHEA:14905"/>
        <dbReference type="ChEBI" id="CHEBI:15377"/>
        <dbReference type="ChEBI" id="CHEBI:29985"/>
        <dbReference type="ChEBI" id="CHEBI:33019"/>
        <dbReference type="ChEBI" id="CHEBI:58017"/>
        <dbReference type="ChEBI" id="CHEBI:58359"/>
        <dbReference type="ChEBI" id="CHEBI:58681"/>
        <dbReference type="EC" id="2.4.2.14"/>
    </reaction>
    <physiologicalReaction direction="right-to-left" evidence="10">
        <dbReference type="Rhea" id="RHEA:14907"/>
    </physiologicalReaction>
</comment>
<dbReference type="InterPro" id="IPR017932">
    <property type="entry name" value="GATase_2_dom"/>
</dbReference>
<dbReference type="Pfam" id="PF13522">
    <property type="entry name" value="GATase_6"/>
    <property type="match status" value="1"/>
</dbReference>
<dbReference type="InterPro" id="IPR029057">
    <property type="entry name" value="PRTase-like"/>
</dbReference>
<dbReference type="InterPro" id="IPR005854">
    <property type="entry name" value="PurF"/>
</dbReference>
<feature type="binding site" evidence="13">
    <location>
        <position position="478"/>
    </location>
    <ligand>
        <name>[4Fe-4S] cluster</name>
        <dbReference type="ChEBI" id="CHEBI:49883"/>
    </ligand>
</feature>
<feature type="binding site" evidence="13">
    <location>
        <position position="417"/>
    </location>
    <ligand>
        <name>[4Fe-4S] cluster</name>
        <dbReference type="ChEBI" id="CHEBI:49883"/>
    </ligand>
</feature>
<dbReference type="PANTHER" id="PTHR11907">
    <property type="entry name" value="AMIDOPHOSPHORIBOSYLTRANSFERASE"/>
    <property type="match status" value="1"/>
</dbReference>
<dbReference type="AlphaFoldDB" id="A0A0D6MCW4"/>
<comment type="pathway">
    <text evidence="1 11">Purine metabolism; IMP biosynthesis via de novo pathway; N(1)-(5-phospho-D-ribosyl)glycinamide from 5-phospho-alpha-D-ribose 1-diphosphate: step 1/2.</text>
</comment>
<dbReference type="Proteomes" id="UP000054495">
    <property type="component" value="Unassembled WGS sequence"/>
</dbReference>
<dbReference type="PIRSF" id="PIRSF000485">
    <property type="entry name" value="Amd_phspho_trans"/>
    <property type="match status" value="1"/>
</dbReference>
<dbReference type="GO" id="GO:0009113">
    <property type="term" value="P:purine nucleobase biosynthetic process"/>
    <property type="evidence" value="ECO:0007669"/>
    <property type="project" value="InterPro"/>
</dbReference>
<evidence type="ECO:0000256" key="6">
    <source>
        <dbReference type="ARBA" id="ARBA00022755"/>
    </source>
</evidence>
<dbReference type="NCBIfam" id="TIGR01134">
    <property type="entry name" value="purF"/>
    <property type="match status" value="1"/>
</dbReference>
<keyword evidence="7" id="KW-0315">Glutamine amidotransferase</keyword>
<dbReference type="GO" id="GO:0051536">
    <property type="term" value="F:iron-sulfur cluster binding"/>
    <property type="evidence" value="ECO:0007669"/>
    <property type="project" value="UniProtKB-KW"/>
</dbReference>
<comment type="cofactor">
    <cofactor evidence="12">
        <name>Mg(2+)</name>
        <dbReference type="ChEBI" id="CHEBI:18420"/>
    </cofactor>
    <text evidence="12">Binds 1 Mg(2+) ion per subunit.</text>
</comment>
<dbReference type="PROSITE" id="PS51278">
    <property type="entry name" value="GATASE_TYPE_2"/>
    <property type="match status" value="1"/>
</dbReference>
<keyword evidence="13" id="KW-0408">Iron</keyword>
<evidence type="ECO:0000256" key="9">
    <source>
        <dbReference type="ARBA" id="ARBA00033776"/>
    </source>
</evidence>
<evidence type="ECO:0000256" key="1">
    <source>
        <dbReference type="ARBA" id="ARBA00005209"/>
    </source>
</evidence>